<name>A0A0A9XFM0_LYGHE</name>
<evidence type="ECO:0000256" key="1">
    <source>
        <dbReference type="ARBA" id="ARBA00004123"/>
    </source>
</evidence>
<keyword evidence="3" id="KW-0597">Phosphoprotein</keyword>
<dbReference type="EMBL" id="GDHC01007777">
    <property type="protein sequence ID" value="JAQ10852.1"/>
    <property type="molecule type" value="Transcribed_RNA"/>
</dbReference>
<dbReference type="InterPro" id="IPR051839">
    <property type="entry name" value="RD_transcriptional_regulator"/>
</dbReference>
<evidence type="ECO:0000256" key="5">
    <source>
        <dbReference type="ARBA" id="ARBA00023163"/>
    </source>
</evidence>
<dbReference type="GO" id="GO:0003677">
    <property type="term" value="F:DNA binding"/>
    <property type="evidence" value="ECO:0007669"/>
    <property type="project" value="UniProtKB-UniRule"/>
</dbReference>
<evidence type="ECO:0000256" key="2">
    <source>
        <dbReference type="ARBA" id="ARBA00022473"/>
    </source>
</evidence>
<dbReference type="InterPro" id="IPR036388">
    <property type="entry name" value="WH-like_DNA-bd_sf"/>
</dbReference>
<evidence type="ECO:0000256" key="3">
    <source>
        <dbReference type="ARBA" id="ARBA00022553"/>
    </source>
</evidence>
<dbReference type="GO" id="GO:0005634">
    <property type="term" value="C:nucleus"/>
    <property type="evidence" value="ECO:0007669"/>
    <property type="project" value="UniProtKB-SubCell"/>
</dbReference>
<dbReference type="EMBL" id="GBHO01026025">
    <property type="protein sequence ID" value="JAG17579.1"/>
    <property type="molecule type" value="Transcribed_RNA"/>
</dbReference>
<evidence type="ECO:0000256" key="7">
    <source>
        <dbReference type="SAM" id="MobiDB-lite"/>
    </source>
</evidence>
<feature type="DNA-binding region" description="H-T-H motif" evidence="6">
    <location>
        <begin position="35"/>
        <end position="55"/>
    </location>
</feature>
<accession>A0A0A9XFM0</accession>
<dbReference type="InterPro" id="IPR007889">
    <property type="entry name" value="HTH_Psq"/>
</dbReference>
<dbReference type="PROSITE" id="PS50960">
    <property type="entry name" value="HTH_PSQ"/>
    <property type="match status" value="1"/>
</dbReference>
<evidence type="ECO:0000259" key="8">
    <source>
        <dbReference type="PROSITE" id="PS50960"/>
    </source>
</evidence>
<feature type="domain" description="HTH psq-type" evidence="8">
    <location>
        <begin position="14"/>
        <end position="59"/>
    </location>
</feature>
<evidence type="ECO:0000256" key="4">
    <source>
        <dbReference type="ARBA" id="ARBA00023015"/>
    </source>
</evidence>
<dbReference type="Pfam" id="PF04218">
    <property type="entry name" value="CENP-B_N"/>
    <property type="match status" value="1"/>
</dbReference>
<protein>
    <submittedName>
        <fullName evidence="9">Protein distal antenna</fullName>
    </submittedName>
</protein>
<keyword evidence="4" id="KW-0805">Transcription regulation</keyword>
<evidence type="ECO:0000313" key="11">
    <source>
        <dbReference type="EMBL" id="JAG48716.1"/>
    </source>
</evidence>
<keyword evidence="5" id="KW-0804">Transcription</keyword>
<sequence>MGLLDSYGRQDSKRQLSIDQKLEAIRRVTDLGETKASVSRMYGVPESTLRGWCKNKEKLVFLSMNKQRDSKRKPDKHIANYEGLLMPVRSQETPESKKVKLEVEMTGFQEPQNCEVTPPLAHSNSNTQPPHPQTSPIAYDLPRLLALYCGQAGTQAMDLNPEEPLSLVKRNHDSPPSSPVSEGSNSSYQTVPDEDTLEAIQHGEQFLRWLEGVSDPSITRLQLLQFRCLLEKVKTASFSRKLKSENPHSI</sequence>
<dbReference type="PANTHER" id="PTHR33215">
    <property type="entry name" value="PROTEIN DISTAL ANTENNA"/>
    <property type="match status" value="1"/>
</dbReference>
<reference evidence="9" key="2">
    <citation type="submission" date="2014-07" db="EMBL/GenBank/DDBJ databases">
        <authorList>
            <person name="Hull J."/>
        </authorList>
    </citation>
    <scope>NUCLEOTIDE SEQUENCE</scope>
</reference>
<dbReference type="EMBL" id="GBRD01017111">
    <property type="protein sequence ID" value="JAG48716.1"/>
    <property type="molecule type" value="Transcribed_RNA"/>
</dbReference>
<evidence type="ECO:0000313" key="10">
    <source>
        <dbReference type="EMBL" id="JAG17579.1"/>
    </source>
</evidence>
<dbReference type="EMBL" id="GBHO01026026">
    <property type="protein sequence ID" value="JAG17578.1"/>
    <property type="molecule type" value="Transcribed_RNA"/>
</dbReference>
<reference evidence="9" key="1">
    <citation type="journal article" date="2014" name="PLoS ONE">
        <title>Transcriptome-Based Identification of ABC Transporters in the Western Tarnished Plant Bug Lygus hesperus.</title>
        <authorList>
            <person name="Hull J.J."/>
            <person name="Chaney K."/>
            <person name="Geib S.M."/>
            <person name="Fabrick J.A."/>
            <person name="Brent C.S."/>
            <person name="Walsh D."/>
            <person name="Lavine L.C."/>
        </authorList>
    </citation>
    <scope>NUCLEOTIDE SEQUENCE</scope>
</reference>
<keyword evidence="2" id="KW-0217">Developmental protein</keyword>
<reference evidence="11" key="3">
    <citation type="submission" date="2014-09" db="EMBL/GenBank/DDBJ databases">
        <authorList>
            <person name="Magalhaes I.L.F."/>
            <person name="Oliveira U."/>
            <person name="Santos F.R."/>
            <person name="Vidigal T.H.D.A."/>
            <person name="Brescovit A.D."/>
            <person name="Santos A.J."/>
        </authorList>
    </citation>
    <scope>NUCLEOTIDE SEQUENCE</scope>
</reference>
<keyword evidence="6" id="KW-0238">DNA-binding</keyword>
<dbReference type="SUPFAM" id="SSF46689">
    <property type="entry name" value="Homeodomain-like"/>
    <property type="match status" value="1"/>
</dbReference>
<evidence type="ECO:0000313" key="12">
    <source>
        <dbReference type="EMBL" id="JAQ10852.1"/>
    </source>
</evidence>
<dbReference type="InterPro" id="IPR009057">
    <property type="entry name" value="Homeodomain-like_sf"/>
</dbReference>
<comment type="subcellular location">
    <subcellularLocation>
        <location evidence="1 6">Nucleus</location>
    </subcellularLocation>
</comment>
<evidence type="ECO:0000256" key="6">
    <source>
        <dbReference type="PROSITE-ProRule" id="PRU00320"/>
    </source>
</evidence>
<feature type="region of interest" description="Disordered" evidence="7">
    <location>
        <begin position="166"/>
        <end position="191"/>
    </location>
</feature>
<dbReference type="PANTHER" id="PTHR33215:SF13">
    <property type="entry name" value="PROTEIN DISTAL ANTENNA"/>
    <property type="match status" value="1"/>
</dbReference>
<reference evidence="12" key="4">
    <citation type="journal article" date="2016" name="Gigascience">
        <title>De novo construction of an expanded transcriptome assembly for the western tarnished plant bug, Lygus hesperus.</title>
        <authorList>
            <person name="Tassone E.E."/>
            <person name="Geib S.M."/>
            <person name="Hall B."/>
            <person name="Fabrick J.A."/>
            <person name="Brent C.S."/>
            <person name="Hull J.J."/>
        </authorList>
    </citation>
    <scope>NUCLEOTIDE SEQUENCE</scope>
</reference>
<gene>
    <name evidence="9" type="primary">dan_1</name>
    <name evidence="10" type="synonym">dan_0</name>
    <name evidence="12" type="synonym">dan_2</name>
    <name evidence="9" type="ORF">CM83_49977</name>
    <name evidence="10" type="ORF">CM83_49979</name>
    <name evidence="12" type="ORF">g.55400</name>
</gene>
<proteinExistence type="predicted"/>
<dbReference type="AlphaFoldDB" id="A0A0A9XFM0"/>
<feature type="region of interest" description="Disordered" evidence="7">
    <location>
        <begin position="112"/>
        <end position="137"/>
    </location>
</feature>
<keyword evidence="6" id="KW-0539">Nucleus</keyword>
<evidence type="ECO:0000313" key="9">
    <source>
        <dbReference type="EMBL" id="JAG17578.1"/>
    </source>
</evidence>
<dbReference type="Gene3D" id="1.10.10.10">
    <property type="entry name" value="Winged helix-like DNA-binding domain superfamily/Winged helix DNA-binding domain"/>
    <property type="match status" value="1"/>
</dbReference>
<organism evidence="9">
    <name type="scientific">Lygus hesperus</name>
    <name type="common">Western plant bug</name>
    <dbReference type="NCBI Taxonomy" id="30085"/>
    <lineage>
        <taxon>Eukaryota</taxon>
        <taxon>Metazoa</taxon>
        <taxon>Ecdysozoa</taxon>
        <taxon>Arthropoda</taxon>
        <taxon>Hexapoda</taxon>
        <taxon>Insecta</taxon>
        <taxon>Pterygota</taxon>
        <taxon>Neoptera</taxon>
        <taxon>Paraneoptera</taxon>
        <taxon>Hemiptera</taxon>
        <taxon>Heteroptera</taxon>
        <taxon>Panheteroptera</taxon>
        <taxon>Cimicomorpha</taxon>
        <taxon>Miridae</taxon>
        <taxon>Mirini</taxon>
        <taxon>Lygus</taxon>
    </lineage>
</organism>